<evidence type="ECO:0000256" key="2">
    <source>
        <dbReference type="SAM" id="SignalP"/>
    </source>
</evidence>
<dbReference type="OrthoDB" id="9766989at2"/>
<feature type="signal peptide" evidence="2">
    <location>
        <begin position="1"/>
        <end position="23"/>
    </location>
</feature>
<sequence length="340" mass="36911">MTSTIQRTLLAGPLALAAALAQAETYDPALVEAAQAEDGTISYYFILGAEANRPLYDAFSAQFPFIDFEVTGGDPLSLVEKILNENASGQPIADILQGGPMEDGIINVQNGIGGFTRPRAEVDVPEEFKFPGEYIVPDYFTFHIAYNTNLVSAEDAPLTLEELTEPEWAGRFGIDLEQIDWFAGMLAYYGEERGIEIFEALAANDPVLFAGAQGYEQMAAGGLPVVANTFSALTVDYIERGAPIGIAVSPFVIAQPDLYIGVANSNNPASTALFFEFLFTPEAQEILAQEVYKNPVVPGVAQPPHLEEALGPEVEKFFVTSQNWGDFEGRIDLFQSLFVQ</sequence>
<feature type="chain" id="PRO_5017932389" evidence="2">
    <location>
        <begin position="24"/>
        <end position="340"/>
    </location>
</feature>
<protein>
    <submittedName>
        <fullName evidence="3">Extracellular solute-binding protein</fullName>
    </submittedName>
</protein>
<accession>A0A3N2R7X9</accession>
<gene>
    <name evidence="3" type="ORF">EAT49_03725</name>
</gene>
<dbReference type="Proteomes" id="UP000268016">
    <property type="component" value="Unassembled WGS sequence"/>
</dbReference>
<name>A0A3N2R7X9_9RHOB</name>
<dbReference type="RefSeq" id="WP_123640961.1">
    <property type="nucleotide sequence ID" value="NZ_ML119082.1"/>
</dbReference>
<dbReference type="EMBL" id="RDRB01000002">
    <property type="protein sequence ID" value="ROU03426.1"/>
    <property type="molecule type" value="Genomic_DNA"/>
</dbReference>
<dbReference type="AlphaFoldDB" id="A0A3N2R7X9"/>
<proteinExistence type="predicted"/>
<evidence type="ECO:0000256" key="1">
    <source>
        <dbReference type="ARBA" id="ARBA00022729"/>
    </source>
</evidence>
<reference evidence="3 4" key="1">
    <citation type="submission" date="2018-10" db="EMBL/GenBank/DDBJ databases">
        <title>Histidinibacterium lentulum gen. nov., sp. nov., a marine bacterium from the culture broth of Picochlorum sp. 122.</title>
        <authorList>
            <person name="Wang G."/>
        </authorList>
    </citation>
    <scope>NUCLEOTIDE SEQUENCE [LARGE SCALE GENOMIC DNA]</scope>
    <source>
        <strain evidence="3 4">B17</strain>
    </source>
</reference>
<evidence type="ECO:0000313" key="4">
    <source>
        <dbReference type="Proteomes" id="UP000268016"/>
    </source>
</evidence>
<evidence type="ECO:0000313" key="3">
    <source>
        <dbReference type="EMBL" id="ROU03426.1"/>
    </source>
</evidence>
<dbReference type="Gene3D" id="3.40.190.10">
    <property type="entry name" value="Periplasmic binding protein-like II"/>
    <property type="match status" value="2"/>
</dbReference>
<dbReference type="PANTHER" id="PTHR30006">
    <property type="entry name" value="THIAMINE-BINDING PERIPLASMIC PROTEIN-RELATED"/>
    <property type="match status" value="1"/>
</dbReference>
<dbReference type="SUPFAM" id="SSF53850">
    <property type="entry name" value="Periplasmic binding protein-like II"/>
    <property type="match status" value="1"/>
</dbReference>
<organism evidence="3 4">
    <name type="scientific">Histidinibacterium lentulum</name>
    <dbReference type="NCBI Taxonomy" id="2480588"/>
    <lineage>
        <taxon>Bacteria</taxon>
        <taxon>Pseudomonadati</taxon>
        <taxon>Pseudomonadota</taxon>
        <taxon>Alphaproteobacteria</taxon>
        <taxon>Rhodobacterales</taxon>
        <taxon>Paracoccaceae</taxon>
        <taxon>Histidinibacterium</taxon>
    </lineage>
</organism>
<dbReference type="PANTHER" id="PTHR30006:SF24">
    <property type="entry name" value="SLL0237 PROTEIN"/>
    <property type="match status" value="1"/>
</dbReference>
<dbReference type="Pfam" id="PF13343">
    <property type="entry name" value="SBP_bac_6"/>
    <property type="match status" value="1"/>
</dbReference>
<comment type="caution">
    <text evidence="3">The sequence shown here is derived from an EMBL/GenBank/DDBJ whole genome shotgun (WGS) entry which is preliminary data.</text>
</comment>
<keyword evidence="1 2" id="KW-0732">Signal</keyword>
<keyword evidence="4" id="KW-1185">Reference proteome</keyword>